<dbReference type="GO" id="GO:0004475">
    <property type="term" value="F:mannose-1-phosphate guanylyltransferase (GTP) activity"/>
    <property type="evidence" value="ECO:0007669"/>
    <property type="project" value="TreeGrafter"/>
</dbReference>
<gene>
    <name evidence="2" type="ORF">SAMN02745161_0067</name>
</gene>
<dbReference type="Proteomes" id="UP000184694">
    <property type="component" value="Unassembled WGS sequence"/>
</dbReference>
<feature type="domain" description="Mannose-6-phosphate isomerase type II C-terminal" evidence="1">
    <location>
        <begin position="15"/>
        <end position="120"/>
    </location>
</feature>
<evidence type="ECO:0000313" key="3">
    <source>
        <dbReference type="Proteomes" id="UP000184694"/>
    </source>
</evidence>
<dbReference type="Gene3D" id="2.60.120.10">
    <property type="entry name" value="Jelly Rolls"/>
    <property type="match status" value="1"/>
</dbReference>
<sequence length="120" mass="13891">MHETRVGSYETPSRFHKVFRPWGTYQVMGEGPRYQVRRLTVYPGQALSLRKHYHRAEHWIVVRGTALLTCGDEKKLLTVSESKYVPVGMVYRLENPGKLNLEVIEVQSGEYVGEDDIVRL</sequence>
<keyword evidence="3" id="KW-1185">Reference proteome</keyword>
<dbReference type="GO" id="GO:0009298">
    <property type="term" value="P:GDP-mannose biosynthetic process"/>
    <property type="evidence" value="ECO:0007669"/>
    <property type="project" value="TreeGrafter"/>
</dbReference>
<dbReference type="InterPro" id="IPR011051">
    <property type="entry name" value="RmlC_Cupin_sf"/>
</dbReference>
<accession>A0A1N6DES5</accession>
<proteinExistence type="predicted"/>
<dbReference type="Pfam" id="PF01050">
    <property type="entry name" value="MannoseP_isomer"/>
    <property type="match status" value="1"/>
</dbReference>
<name>A0A1N6DES5_9BACT</name>
<dbReference type="InterPro" id="IPR051161">
    <property type="entry name" value="Mannose-6P_isomerase_type2"/>
</dbReference>
<reference evidence="3" key="1">
    <citation type="submission" date="2016-11" db="EMBL/GenBank/DDBJ databases">
        <authorList>
            <person name="Varghese N."/>
            <person name="Submissions S."/>
        </authorList>
    </citation>
    <scope>NUCLEOTIDE SEQUENCE [LARGE SCALE GENOMIC DNA]</scope>
    <source>
        <strain evidence="3">DSM 17456</strain>
    </source>
</reference>
<organism evidence="2 3">
    <name type="scientific">Halodesulfovibrio marinisediminis DSM 17456</name>
    <dbReference type="NCBI Taxonomy" id="1121457"/>
    <lineage>
        <taxon>Bacteria</taxon>
        <taxon>Pseudomonadati</taxon>
        <taxon>Thermodesulfobacteriota</taxon>
        <taxon>Desulfovibrionia</taxon>
        <taxon>Desulfovibrionales</taxon>
        <taxon>Desulfovibrionaceae</taxon>
        <taxon>Halodesulfovibrio</taxon>
    </lineage>
</organism>
<protein>
    <submittedName>
        <fullName evidence="2">Mannose-6-phosphate isomerase, cupin superfamily</fullName>
    </submittedName>
</protein>
<dbReference type="GO" id="GO:0005976">
    <property type="term" value="P:polysaccharide metabolic process"/>
    <property type="evidence" value="ECO:0007669"/>
    <property type="project" value="InterPro"/>
</dbReference>
<dbReference type="FunFam" id="2.60.120.10:FF:000032">
    <property type="entry name" value="Mannose-1-phosphate guanylyltransferase/mannose-6-phosphate isomerase"/>
    <property type="match status" value="1"/>
</dbReference>
<dbReference type="GO" id="GO:0016853">
    <property type="term" value="F:isomerase activity"/>
    <property type="evidence" value="ECO:0007669"/>
    <property type="project" value="UniProtKB-KW"/>
</dbReference>
<dbReference type="InterPro" id="IPR001538">
    <property type="entry name" value="Man6P_isomerase-2_C"/>
</dbReference>
<dbReference type="OrthoDB" id="9806359at2"/>
<dbReference type="PANTHER" id="PTHR46390">
    <property type="entry name" value="MANNOSE-1-PHOSPHATE GUANYLYLTRANSFERASE"/>
    <property type="match status" value="1"/>
</dbReference>
<dbReference type="RefSeq" id="WP_074214979.1">
    <property type="nucleotide sequence ID" value="NZ_FSRG01000003.1"/>
</dbReference>
<dbReference type="PANTHER" id="PTHR46390:SF1">
    <property type="entry name" value="MANNOSE-1-PHOSPHATE GUANYLYLTRANSFERASE"/>
    <property type="match status" value="1"/>
</dbReference>
<dbReference type="SUPFAM" id="SSF51182">
    <property type="entry name" value="RmlC-like cupins"/>
    <property type="match status" value="1"/>
</dbReference>
<dbReference type="AlphaFoldDB" id="A0A1N6DES5"/>
<evidence type="ECO:0000259" key="1">
    <source>
        <dbReference type="Pfam" id="PF01050"/>
    </source>
</evidence>
<evidence type="ECO:0000313" key="2">
    <source>
        <dbReference type="EMBL" id="SIN69217.1"/>
    </source>
</evidence>
<dbReference type="STRING" id="1121457.SAMN02745161_0067"/>
<dbReference type="CDD" id="cd02213">
    <property type="entry name" value="cupin_PMI_typeII_C"/>
    <property type="match status" value="1"/>
</dbReference>
<dbReference type="InterPro" id="IPR014710">
    <property type="entry name" value="RmlC-like_jellyroll"/>
</dbReference>
<dbReference type="EMBL" id="FSRG01000003">
    <property type="protein sequence ID" value="SIN69217.1"/>
    <property type="molecule type" value="Genomic_DNA"/>
</dbReference>
<keyword evidence="2" id="KW-0413">Isomerase</keyword>